<comment type="caution">
    <text evidence="1">The sequence shown here is derived from an EMBL/GenBank/DDBJ whole genome shotgun (WGS) entry which is preliminary data.</text>
</comment>
<protein>
    <submittedName>
        <fullName evidence="1">Uncharacterized protein</fullName>
    </submittedName>
</protein>
<dbReference type="AlphaFoldDB" id="A0AAV8YP48"/>
<dbReference type="Proteomes" id="UP001162162">
    <property type="component" value="Unassembled WGS sequence"/>
</dbReference>
<proteinExistence type="predicted"/>
<organism evidence="1 2">
    <name type="scientific">Aromia moschata</name>
    <dbReference type="NCBI Taxonomy" id="1265417"/>
    <lineage>
        <taxon>Eukaryota</taxon>
        <taxon>Metazoa</taxon>
        <taxon>Ecdysozoa</taxon>
        <taxon>Arthropoda</taxon>
        <taxon>Hexapoda</taxon>
        <taxon>Insecta</taxon>
        <taxon>Pterygota</taxon>
        <taxon>Neoptera</taxon>
        <taxon>Endopterygota</taxon>
        <taxon>Coleoptera</taxon>
        <taxon>Polyphaga</taxon>
        <taxon>Cucujiformia</taxon>
        <taxon>Chrysomeloidea</taxon>
        <taxon>Cerambycidae</taxon>
        <taxon>Cerambycinae</taxon>
        <taxon>Callichromatini</taxon>
        <taxon>Aromia</taxon>
    </lineage>
</organism>
<evidence type="ECO:0000313" key="2">
    <source>
        <dbReference type="Proteomes" id="UP001162162"/>
    </source>
</evidence>
<gene>
    <name evidence="1" type="ORF">NQ318_015858</name>
</gene>
<accession>A0AAV8YP48</accession>
<reference evidence="1" key="1">
    <citation type="journal article" date="2023" name="Insect Mol. Biol.">
        <title>Genome sequencing provides insights into the evolution of gene families encoding plant cell wall-degrading enzymes in longhorned beetles.</title>
        <authorList>
            <person name="Shin N.R."/>
            <person name="Okamura Y."/>
            <person name="Kirsch R."/>
            <person name="Pauchet Y."/>
        </authorList>
    </citation>
    <scope>NUCLEOTIDE SEQUENCE</scope>
    <source>
        <strain evidence="1">AMC_N1</strain>
    </source>
</reference>
<dbReference type="EMBL" id="JAPWTK010000058">
    <property type="protein sequence ID" value="KAJ8953276.1"/>
    <property type="molecule type" value="Genomic_DNA"/>
</dbReference>
<sequence length="112" mass="12283">MLWASLLSTTSSAPSAYIHNTLETLITTIYTHLQHGSDERGQFHPGEALHHTIVPFLCKILHGDVPDQLEGRRDAPEKALELLNTIAMYTTQPVSEAMIMQGFSGAANLRVG</sequence>
<evidence type="ECO:0000313" key="1">
    <source>
        <dbReference type="EMBL" id="KAJ8953276.1"/>
    </source>
</evidence>
<keyword evidence="2" id="KW-1185">Reference proteome</keyword>
<name>A0AAV8YP48_9CUCU</name>